<keyword evidence="2" id="KW-1133">Transmembrane helix</keyword>
<evidence type="ECO:0000259" key="4">
    <source>
        <dbReference type="Pfam" id="PF05223"/>
    </source>
</evidence>
<accession>A0ABP5AK38</accession>
<keyword evidence="2" id="KW-0472">Membrane</keyword>
<evidence type="ECO:0000256" key="2">
    <source>
        <dbReference type="SAM" id="Phobius"/>
    </source>
</evidence>
<evidence type="ECO:0000259" key="3">
    <source>
        <dbReference type="Pfam" id="PF00905"/>
    </source>
</evidence>
<reference evidence="6" key="1">
    <citation type="journal article" date="2019" name="Int. J. Syst. Evol. Microbiol.">
        <title>The Global Catalogue of Microorganisms (GCM) 10K type strain sequencing project: providing services to taxonomists for standard genome sequencing and annotation.</title>
        <authorList>
            <consortium name="The Broad Institute Genomics Platform"/>
            <consortium name="The Broad Institute Genome Sequencing Center for Infectious Disease"/>
            <person name="Wu L."/>
            <person name="Ma J."/>
        </authorList>
    </citation>
    <scope>NUCLEOTIDE SEQUENCE [LARGE SCALE GENOMIC DNA]</scope>
    <source>
        <strain evidence="6">JCM 13581</strain>
    </source>
</reference>
<dbReference type="Gene3D" id="3.40.710.10">
    <property type="entry name" value="DD-peptidase/beta-lactamase superfamily"/>
    <property type="match status" value="1"/>
</dbReference>
<gene>
    <name evidence="5" type="ORF">GCM10009716_24930</name>
</gene>
<evidence type="ECO:0000313" key="6">
    <source>
        <dbReference type="Proteomes" id="UP001501303"/>
    </source>
</evidence>
<protein>
    <submittedName>
        <fullName evidence="5">Penicillin-binding transpeptidase domain-containing protein</fullName>
    </submittedName>
</protein>
<dbReference type="EMBL" id="BAAAMJ010000026">
    <property type="protein sequence ID" value="GAA1914464.1"/>
    <property type="molecule type" value="Genomic_DNA"/>
</dbReference>
<dbReference type="PANTHER" id="PTHR30627:SF24">
    <property type="entry name" value="PENICILLIN-BINDING PROTEIN 4B"/>
    <property type="match status" value="1"/>
</dbReference>
<feature type="region of interest" description="Disordered" evidence="1">
    <location>
        <begin position="34"/>
        <end position="53"/>
    </location>
</feature>
<feature type="transmembrane region" description="Helical" evidence="2">
    <location>
        <begin position="7"/>
        <end position="29"/>
    </location>
</feature>
<dbReference type="InterPro" id="IPR012338">
    <property type="entry name" value="Beta-lactam/transpept-like"/>
</dbReference>
<comment type="caution">
    <text evidence="5">The sequence shown here is derived from an EMBL/GenBank/DDBJ whole genome shotgun (WGS) entry which is preliminary data.</text>
</comment>
<sequence>MRDGQKIAIIGAAFAVVVSAIGVGAYTVLGGDRDPDRSALTASGSEAEPAPEPPTAAEVLAATEEFLTAWSAGDIELAAGLTDAPEEAEEALAGFAEDAAVTELELEPALAGEEPEGASVPFSVSARVSFEGLEGELGYESELTVVRDEDNGDPLVAWEPAVLHPQLDEGHRVETGPSGSAPPVTALDRTGQPLDTEAFPSLAGIVAVLGERYGERAGSTPEIETRIVDEEGERTEQLLLLAEATAGQVPTTIDPVIQRAAEDAVAGKKKASLVAVQPSTGAVQAVANSPADGTDIALQGSYAPGSTWKIVTAGMLIENGLAASGQPHPCPKFFDHGGWEFQNLNEFEIENGTFAQSFAASCNTAFISQAPELADDQLGKYAANAFGVGLDWSAGVPTMDGTVPTQENAQMAAALIGQGAVRANPLVMASVSATVKAGVFRQPYLVPLSFDGRAPAQAAGPSPEAAQQLRQMMNITATGGTAAEAMAGLGGDIGAKTGSAEVMDQDKPNAWFTAYRNDLAVAALVPASGHGGKIAGPLVAGVLRVAP</sequence>
<dbReference type="PANTHER" id="PTHR30627">
    <property type="entry name" value="PEPTIDOGLYCAN D,D-TRANSPEPTIDASE"/>
    <property type="match status" value="1"/>
</dbReference>
<dbReference type="InterPro" id="IPR050515">
    <property type="entry name" value="Beta-lactam/transpept"/>
</dbReference>
<keyword evidence="6" id="KW-1185">Reference proteome</keyword>
<dbReference type="Proteomes" id="UP001501303">
    <property type="component" value="Unassembled WGS sequence"/>
</dbReference>
<keyword evidence="2" id="KW-0812">Transmembrane</keyword>
<dbReference type="InterPro" id="IPR001460">
    <property type="entry name" value="PCN-bd_Tpept"/>
</dbReference>
<feature type="domain" description="NTF2-like N-terminal transpeptidase" evidence="4">
    <location>
        <begin position="61"/>
        <end position="170"/>
    </location>
</feature>
<dbReference type="Pfam" id="PF05223">
    <property type="entry name" value="MecA_N"/>
    <property type="match status" value="1"/>
</dbReference>
<feature type="domain" description="Penicillin-binding protein transpeptidase" evidence="3">
    <location>
        <begin position="272"/>
        <end position="541"/>
    </location>
</feature>
<name>A0ABP5AK38_9ACTN</name>
<dbReference type="RefSeq" id="WP_344261535.1">
    <property type="nucleotide sequence ID" value="NZ_BAAAMJ010000026.1"/>
</dbReference>
<dbReference type="SUPFAM" id="SSF56601">
    <property type="entry name" value="beta-lactamase/transpeptidase-like"/>
    <property type="match status" value="1"/>
</dbReference>
<dbReference type="InterPro" id="IPR007887">
    <property type="entry name" value="MecA_N"/>
</dbReference>
<evidence type="ECO:0000256" key="1">
    <source>
        <dbReference type="SAM" id="MobiDB-lite"/>
    </source>
</evidence>
<organism evidence="5 6">
    <name type="scientific">Streptomyces sodiiphilus</name>
    <dbReference type="NCBI Taxonomy" id="226217"/>
    <lineage>
        <taxon>Bacteria</taxon>
        <taxon>Bacillati</taxon>
        <taxon>Actinomycetota</taxon>
        <taxon>Actinomycetes</taxon>
        <taxon>Kitasatosporales</taxon>
        <taxon>Streptomycetaceae</taxon>
        <taxon>Streptomyces</taxon>
    </lineage>
</organism>
<dbReference type="Pfam" id="PF00905">
    <property type="entry name" value="Transpeptidase"/>
    <property type="match status" value="1"/>
</dbReference>
<proteinExistence type="predicted"/>
<evidence type="ECO:0000313" key="5">
    <source>
        <dbReference type="EMBL" id="GAA1914464.1"/>
    </source>
</evidence>